<dbReference type="InterPro" id="IPR036894">
    <property type="entry name" value="YbaB-like_sf"/>
</dbReference>
<sequence length="134" mass="14223">MNDAAQMLIAIAGQLEKAKELSDVAENLSGELAALTGVGSSEDDEATVTVDHQGIVTGVTLSAGVSRSDGRSIAEAILTATERAIDDVKRQAEPLQAAILQPYLPQQTVDFSAQLDELFRRVQAVDGITDEENR</sequence>
<reference evidence="1 2" key="1">
    <citation type="submission" date="2023-09" db="EMBL/GenBank/DDBJ databases">
        <title>Microbacterium fusihabitans sp. nov., Microbacterium phycihabitans sp. nov., and Microbacterium cervinum sp. nov., isolated from dried seaweeds of beach.</title>
        <authorList>
            <person name="Lee S.D."/>
        </authorList>
    </citation>
    <scope>NUCLEOTIDE SEQUENCE [LARGE SCALE GENOMIC DNA]</scope>
    <source>
        <strain evidence="1 2">KSW2-21</strain>
    </source>
</reference>
<keyword evidence="2" id="KW-1185">Reference proteome</keyword>
<proteinExistence type="predicted"/>
<gene>
    <name evidence="1" type="ORF">RWH43_13080</name>
</gene>
<comment type="caution">
    <text evidence="1">The sequence shown here is derived from an EMBL/GenBank/DDBJ whole genome shotgun (WGS) entry which is preliminary data.</text>
</comment>
<accession>A0ABU3RXT5</accession>
<dbReference type="InterPro" id="IPR004401">
    <property type="entry name" value="YbaB/EbfC"/>
</dbReference>
<dbReference type="SUPFAM" id="SSF82607">
    <property type="entry name" value="YbaB-like"/>
    <property type="match status" value="1"/>
</dbReference>
<dbReference type="RefSeq" id="WP_144832995.1">
    <property type="nucleotide sequence ID" value="NZ_JAWDIU010000004.1"/>
</dbReference>
<dbReference type="EMBL" id="JAWDIU010000004">
    <property type="protein sequence ID" value="MDU0327692.1"/>
    <property type="molecule type" value="Genomic_DNA"/>
</dbReference>
<organism evidence="1 2">
    <name type="scientific">Microbacterium algihabitans</name>
    <dbReference type="NCBI Taxonomy" id="3075992"/>
    <lineage>
        <taxon>Bacteria</taxon>
        <taxon>Bacillati</taxon>
        <taxon>Actinomycetota</taxon>
        <taxon>Actinomycetes</taxon>
        <taxon>Micrococcales</taxon>
        <taxon>Microbacteriaceae</taxon>
        <taxon>Microbacterium</taxon>
    </lineage>
</organism>
<dbReference type="Gene3D" id="3.30.1310.10">
    <property type="entry name" value="Nucleoid-associated protein YbaB-like domain"/>
    <property type="match status" value="1"/>
</dbReference>
<dbReference type="Pfam" id="PF02575">
    <property type="entry name" value="YbaB_DNA_bd"/>
    <property type="match status" value="1"/>
</dbReference>
<evidence type="ECO:0000313" key="2">
    <source>
        <dbReference type="Proteomes" id="UP001256673"/>
    </source>
</evidence>
<dbReference type="Proteomes" id="UP001256673">
    <property type="component" value="Unassembled WGS sequence"/>
</dbReference>
<name>A0ABU3RXT5_9MICO</name>
<protein>
    <submittedName>
        <fullName evidence="1">YbaB/EbfC family nucleoid-associated protein</fullName>
    </submittedName>
</protein>
<evidence type="ECO:0000313" key="1">
    <source>
        <dbReference type="EMBL" id="MDU0327692.1"/>
    </source>
</evidence>